<evidence type="ECO:0000256" key="1">
    <source>
        <dbReference type="ARBA" id="ARBA00004141"/>
    </source>
</evidence>
<comment type="subcellular location">
    <subcellularLocation>
        <location evidence="1">Membrane</location>
        <topology evidence="1">Multi-pass membrane protein</topology>
    </subcellularLocation>
</comment>
<keyword evidence="7" id="KW-1185">Reference proteome</keyword>
<feature type="transmembrane region" description="Helical" evidence="5">
    <location>
        <begin position="34"/>
        <end position="57"/>
    </location>
</feature>
<dbReference type="Gene3D" id="1.20.1530.20">
    <property type="match status" value="1"/>
</dbReference>
<evidence type="ECO:0000256" key="4">
    <source>
        <dbReference type="ARBA" id="ARBA00023136"/>
    </source>
</evidence>
<proteinExistence type="predicted"/>
<accession>A0A379LIZ5</accession>
<evidence type="ECO:0000256" key="3">
    <source>
        <dbReference type="ARBA" id="ARBA00022989"/>
    </source>
</evidence>
<evidence type="ECO:0000256" key="5">
    <source>
        <dbReference type="SAM" id="Phobius"/>
    </source>
</evidence>
<dbReference type="InterPro" id="IPR002657">
    <property type="entry name" value="BilAc:Na_symport/Acr3"/>
</dbReference>
<feature type="transmembrane region" description="Helical" evidence="5">
    <location>
        <begin position="195"/>
        <end position="215"/>
    </location>
</feature>
<dbReference type="AlphaFoldDB" id="A0A379LIZ5"/>
<keyword evidence="2 5" id="KW-0812">Transmembrane</keyword>
<evidence type="ECO:0000256" key="2">
    <source>
        <dbReference type="ARBA" id="ARBA00022692"/>
    </source>
</evidence>
<dbReference type="EMBL" id="UGVC01000001">
    <property type="protein sequence ID" value="SUD90580.1"/>
    <property type="molecule type" value="Genomic_DNA"/>
</dbReference>
<dbReference type="Pfam" id="PF01758">
    <property type="entry name" value="SBF"/>
    <property type="match status" value="1"/>
</dbReference>
<dbReference type="Proteomes" id="UP000254123">
    <property type="component" value="Unassembled WGS sequence"/>
</dbReference>
<feature type="transmembrane region" description="Helical" evidence="5">
    <location>
        <begin position="259"/>
        <end position="279"/>
    </location>
</feature>
<feature type="transmembrane region" description="Helical" evidence="5">
    <location>
        <begin position="165"/>
        <end position="183"/>
    </location>
</feature>
<dbReference type="GO" id="GO:0016020">
    <property type="term" value="C:membrane"/>
    <property type="evidence" value="ECO:0007669"/>
    <property type="project" value="UniProtKB-SubCell"/>
</dbReference>
<dbReference type="InterPro" id="IPR004710">
    <property type="entry name" value="Bilac:Na_transpt"/>
</dbReference>
<keyword evidence="4 5" id="KW-0472">Membrane</keyword>
<sequence length="291" mass="32103">MFQLLPLFLAYIMFALGLQTQLSDFRQVLIQPKALVVGLAMQLLLVPLVAYVLVSLFNLPSQLGFGIMLLSICAGGITSNMMSWYAGGKIALSIALTAITSMIAILTVPLWVQFLYPKFFNALPVDFSIASLSLRVLLITTLPVLLGIATRHYFTAFVAKYQNRLQQMANILFGLMVIGATISDWDLLMSQITDIGILVLLMAFFLLSLSLLFSNLFGLDSAERKTLAIEVSLQNGAMGIALASLLSQSDKLSAFALPSAIYGVLMNFVVLPFVFYHAYQRRQQSLQRNVR</sequence>
<feature type="transmembrane region" description="Helical" evidence="5">
    <location>
        <begin position="132"/>
        <end position="153"/>
    </location>
</feature>
<feature type="transmembrane region" description="Helical" evidence="5">
    <location>
        <begin position="90"/>
        <end position="112"/>
    </location>
</feature>
<dbReference type="PANTHER" id="PTHR10361">
    <property type="entry name" value="SODIUM-BILE ACID COTRANSPORTER"/>
    <property type="match status" value="1"/>
</dbReference>
<evidence type="ECO:0000313" key="7">
    <source>
        <dbReference type="Proteomes" id="UP000254123"/>
    </source>
</evidence>
<evidence type="ECO:0000313" key="6">
    <source>
        <dbReference type="EMBL" id="SUD90580.1"/>
    </source>
</evidence>
<name>A0A379LIZ5_9GAMM</name>
<feature type="transmembrane region" description="Helical" evidence="5">
    <location>
        <begin position="63"/>
        <end position="83"/>
    </location>
</feature>
<feature type="transmembrane region" description="Helical" evidence="5">
    <location>
        <begin position="6"/>
        <end position="22"/>
    </location>
</feature>
<dbReference type="InterPro" id="IPR038770">
    <property type="entry name" value="Na+/solute_symporter_sf"/>
</dbReference>
<dbReference type="PANTHER" id="PTHR10361:SF24">
    <property type="entry name" value="P3 PROTEIN"/>
    <property type="match status" value="1"/>
</dbReference>
<dbReference type="RefSeq" id="WP_028859812.1">
    <property type="nucleotide sequence ID" value="NZ_CAJHAQ010000001.1"/>
</dbReference>
<organism evidence="6 7">
    <name type="scientific">Psychrobacter phenylpyruvicus</name>
    <dbReference type="NCBI Taxonomy" id="29432"/>
    <lineage>
        <taxon>Bacteria</taxon>
        <taxon>Pseudomonadati</taxon>
        <taxon>Pseudomonadota</taxon>
        <taxon>Gammaproteobacteria</taxon>
        <taxon>Moraxellales</taxon>
        <taxon>Moraxellaceae</taxon>
        <taxon>Psychrobacter</taxon>
    </lineage>
</organism>
<gene>
    <name evidence="6" type="ORF">NCTC10526_00913</name>
</gene>
<keyword evidence="3 5" id="KW-1133">Transmembrane helix</keyword>
<protein>
    <submittedName>
        <fullName evidence="6">Bile acid transporter</fullName>
    </submittedName>
</protein>
<feature type="transmembrane region" description="Helical" evidence="5">
    <location>
        <begin position="227"/>
        <end position="247"/>
    </location>
</feature>
<reference evidence="6 7" key="1">
    <citation type="submission" date="2018-06" db="EMBL/GenBank/DDBJ databases">
        <authorList>
            <consortium name="Pathogen Informatics"/>
            <person name="Doyle S."/>
        </authorList>
    </citation>
    <scope>NUCLEOTIDE SEQUENCE [LARGE SCALE GENOMIC DNA]</scope>
    <source>
        <strain evidence="6 7">NCTC10526</strain>
    </source>
</reference>